<sequence length="243" mass="26698">MTHESAPQADNPRELLAAVRDLTRRVRVAQRGTWFPLLVFATITLVAIPVYRYAPYLDLFDTCRSRPGHTVCMAPNPTELVYWTVALVLAYAAIAGFYVRQSRRRGVGTPIRPYVVVGVALAVLMAAVSIWLTFHPLIPVPADPFSTDPVEIEVGPTAWLVNGLASPLAVIGLALLVLAWVERHWALLAYSLAYLAIVVIMGNQVIHSTSRWFFLPYLLVPAAVLLLGAAVFALFRPTAEVQA</sequence>
<reference evidence="2" key="1">
    <citation type="submission" date="2016-06" db="EMBL/GenBank/DDBJ databases">
        <authorList>
            <person name="Varghese N."/>
            <person name="Submissions Spin"/>
        </authorList>
    </citation>
    <scope>NUCLEOTIDE SEQUENCE [LARGE SCALE GENOMIC DNA]</scope>
    <source>
        <strain evidence="2">DSM 43903</strain>
    </source>
</reference>
<accession>A0A1C6UTT4</accession>
<dbReference type="RefSeq" id="WP_141721675.1">
    <property type="nucleotide sequence ID" value="NZ_FMHZ01000002.1"/>
</dbReference>
<organism evidence="1 2">
    <name type="scientific">Micromonospora citrea</name>
    <dbReference type="NCBI Taxonomy" id="47855"/>
    <lineage>
        <taxon>Bacteria</taxon>
        <taxon>Bacillati</taxon>
        <taxon>Actinomycetota</taxon>
        <taxon>Actinomycetes</taxon>
        <taxon>Micromonosporales</taxon>
        <taxon>Micromonosporaceae</taxon>
        <taxon>Micromonospora</taxon>
    </lineage>
</organism>
<evidence type="ECO:0000313" key="1">
    <source>
        <dbReference type="EMBL" id="SCL57484.1"/>
    </source>
</evidence>
<keyword evidence="2" id="KW-1185">Reference proteome</keyword>
<dbReference type="OrthoDB" id="4196308at2"/>
<dbReference type="Proteomes" id="UP000199001">
    <property type="component" value="Unassembled WGS sequence"/>
</dbReference>
<dbReference type="EMBL" id="FMHZ01000002">
    <property type="protein sequence ID" value="SCL57484.1"/>
    <property type="molecule type" value="Genomic_DNA"/>
</dbReference>
<proteinExistence type="predicted"/>
<protein>
    <submittedName>
        <fullName evidence="1">Uncharacterized protein</fullName>
    </submittedName>
</protein>
<gene>
    <name evidence="1" type="ORF">GA0070606_2777</name>
</gene>
<evidence type="ECO:0000313" key="2">
    <source>
        <dbReference type="Proteomes" id="UP000199001"/>
    </source>
</evidence>
<name>A0A1C6UTT4_9ACTN</name>
<dbReference type="AlphaFoldDB" id="A0A1C6UTT4"/>